<proteinExistence type="predicted"/>
<reference evidence="1" key="1">
    <citation type="submission" date="2018-05" db="EMBL/GenBank/DDBJ databases">
        <title>Draft genome of Mucuna pruriens seed.</title>
        <authorList>
            <person name="Nnadi N.E."/>
            <person name="Vos R."/>
            <person name="Hasami M.H."/>
            <person name="Devisetty U.K."/>
            <person name="Aguiy J.C."/>
        </authorList>
    </citation>
    <scope>NUCLEOTIDE SEQUENCE [LARGE SCALE GENOMIC DNA]</scope>
    <source>
        <strain evidence="1">JCA_2017</strain>
    </source>
</reference>
<evidence type="ECO:0000313" key="1">
    <source>
        <dbReference type="EMBL" id="RDX68318.1"/>
    </source>
</evidence>
<feature type="non-terminal residue" evidence="1">
    <location>
        <position position="1"/>
    </location>
</feature>
<evidence type="ECO:0000313" key="2">
    <source>
        <dbReference type="Proteomes" id="UP000257109"/>
    </source>
</evidence>
<dbReference type="Proteomes" id="UP000257109">
    <property type="component" value="Unassembled WGS sequence"/>
</dbReference>
<gene>
    <name evidence="1" type="ORF">CR513_52708</name>
</gene>
<dbReference type="EMBL" id="QJKJ01012593">
    <property type="protein sequence ID" value="RDX68318.1"/>
    <property type="molecule type" value="Genomic_DNA"/>
</dbReference>
<dbReference type="AlphaFoldDB" id="A0A371EQI1"/>
<keyword evidence="2" id="KW-1185">Reference proteome</keyword>
<name>A0A371EQI1_MUCPR</name>
<sequence>MCVLIRITAFYEFKMGANGGTSLLVSLCDTRLSYNDMISSIIGSFHYVCVVTNFIDISKFFLWSMKKDLHIKGPSIDIFGYEERQRGKKVMPYDCLMEERMRFMIDCKNQHEQVVFEDTQLQDFIEK</sequence>
<protein>
    <submittedName>
        <fullName evidence="1">Uncharacterized protein</fullName>
    </submittedName>
</protein>
<organism evidence="1 2">
    <name type="scientific">Mucuna pruriens</name>
    <name type="common">Velvet bean</name>
    <name type="synonym">Dolichos pruriens</name>
    <dbReference type="NCBI Taxonomy" id="157652"/>
    <lineage>
        <taxon>Eukaryota</taxon>
        <taxon>Viridiplantae</taxon>
        <taxon>Streptophyta</taxon>
        <taxon>Embryophyta</taxon>
        <taxon>Tracheophyta</taxon>
        <taxon>Spermatophyta</taxon>
        <taxon>Magnoliopsida</taxon>
        <taxon>eudicotyledons</taxon>
        <taxon>Gunneridae</taxon>
        <taxon>Pentapetalae</taxon>
        <taxon>rosids</taxon>
        <taxon>fabids</taxon>
        <taxon>Fabales</taxon>
        <taxon>Fabaceae</taxon>
        <taxon>Papilionoideae</taxon>
        <taxon>50 kb inversion clade</taxon>
        <taxon>NPAAA clade</taxon>
        <taxon>indigoferoid/millettioid clade</taxon>
        <taxon>Phaseoleae</taxon>
        <taxon>Mucuna</taxon>
    </lineage>
</organism>
<comment type="caution">
    <text evidence="1">The sequence shown here is derived from an EMBL/GenBank/DDBJ whole genome shotgun (WGS) entry which is preliminary data.</text>
</comment>
<accession>A0A371EQI1</accession>